<sequence>MASFIETQRGGKKLLLEGFAYVHHKKLASGGNSWLCDQRNSMKCPGSIKTDSNGNPTTAVQHSHAASPTRLEVPAEITRLLYNGQSKNTKNVLYIGDHRSKKSKGWLTFLVVLELNHERAV</sequence>
<dbReference type="EMBL" id="JBICBT010000491">
    <property type="protein sequence ID" value="KAL3111939.1"/>
    <property type="molecule type" value="Genomic_DNA"/>
</dbReference>
<reference evidence="6 7" key="1">
    <citation type="submission" date="2024-10" db="EMBL/GenBank/DDBJ databases">
        <authorList>
            <person name="Kim D."/>
        </authorList>
    </citation>
    <scope>NUCLEOTIDE SEQUENCE [LARGE SCALE GENOMIC DNA]</scope>
    <source>
        <strain evidence="6">BH-2024</strain>
    </source>
</reference>
<keyword evidence="7" id="KW-1185">Reference proteome</keyword>
<comment type="caution">
    <text evidence="6">The sequence shown here is derived from an EMBL/GenBank/DDBJ whole genome shotgun (WGS) entry which is preliminary data.</text>
</comment>
<dbReference type="InterPro" id="IPR007588">
    <property type="entry name" value="Znf_FLYWCH"/>
</dbReference>
<dbReference type="Gene3D" id="2.20.25.240">
    <property type="match status" value="1"/>
</dbReference>
<name>A0ABD2LBZ6_9BILA</name>
<evidence type="ECO:0000313" key="6">
    <source>
        <dbReference type="EMBL" id="KAL3111939.1"/>
    </source>
</evidence>
<proteinExistence type="predicted"/>
<feature type="region of interest" description="Disordered" evidence="4">
    <location>
        <begin position="47"/>
        <end position="68"/>
    </location>
</feature>
<accession>A0ABD2LBZ6</accession>
<evidence type="ECO:0000256" key="1">
    <source>
        <dbReference type="ARBA" id="ARBA00022723"/>
    </source>
</evidence>
<dbReference type="Pfam" id="PF04500">
    <property type="entry name" value="FLYWCH"/>
    <property type="match status" value="1"/>
</dbReference>
<protein>
    <recommendedName>
        <fullName evidence="5">FLYWCH-type domain-containing protein</fullName>
    </recommendedName>
</protein>
<feature type="compositionally biased region" description="Polar residues" evidence="4">
    <location>
        <begin position="49"/>
        <end position="66"/>
    </location>
</feature>
<evidence type="ECO:0000313" key="7">
    <source>
        <dbReference type="Proteomes" id="UP001620626"/>
    </source>
</evidence>
<feature type="domain" description="FLYWCH-type" evidence="5">
    <location>
        <begin position="4"/>
        <end position="64"/>
    </location>
</feature>
<gene>
    <name evidence="6" type="ORF">niasHT_015137</name>
</gene>
<keyword evidence="3" id="KW-0862">Zinc</keyword>
<evidence type="ECO:0000256" key="4">
    <source>
        <dbReference type="SAM" id="MobiDB-lite"/>
    </source>
</evidence>
<evidence type="ECO:0000259" key="5">
    <source>
        <dbReference type="Pfam" id="PF04500"/>
    </source>
</evidence>
<keyword evidence="1" id="KW-0479">Metal-binding</keyword>
<organism evidence="6 7">
    <name type="scientific">Heterodera trifolii</name>
    <dbReference type="NCBI Taxonomy" id="157864"/>
    <lineage>
        <taxon>Eukaryota</taxon>
        <taxon>Metazoa</taxon>
        <taxon>Ecdysozoa</taxon>
        <taxon>Nematoda</taxon>
        <taxon>Chromadorea</taxon>
        <taxon>Rhabditida</taxon>
        <taxon>Tylenchina</taxon>
        <taxon>Tylenchomorpha</taxon>
        <taxon>Tylenchoidea</taxon>
        <taxon>Heteroderidae</taxon>
        <taxon>Heteroderinae</taxon>
        <taxon>Heterodera</taxon>
    </lineage>
</organism>
<evidence type="ECO:0000256" key="2">
    <source>
        <dbReference type="ARBA" id="ARBA00022771"/>
    </source>
</evidence>
<evidence type="ECO:0000256" key="3">
    <source>
        <dbReference type="ARBA" id="ARBA00022833"/>
    </source>
</evidence>
<dbReference type="AlphaFoldDB" id="A0ABD2LBZ6"/>
<dbReference type="GO" id="GO:0008270">
    <property type="term" value="F:zinc ion binding"/>
    <property type="evidence" value="ECO:0007669"/>
    <property type="project" value="UniProtKB-KW"/>
</dbReference>
<dbReference type="Proteomes" id="UP001620626">
    <property type="component" value="Unassembled WGS sequence"/>
</dbReference>
<keyword evidence="2" id="KW-0863">Zinc-finger</keyword>